<evidence type="ECO:0000256" key="2">
    <source>
        <dbReference type="SAM" id="MobiDB-lite"/>
    </source>
</evidence>
<dbReference type="RefSeq" id="WP_207128149.1">
    <property type="nucleotide sequence ID" value="NZ_BOPO01000118.1"/>
</dbReference>
<evidence type="ECO:0000313" key="4">
    <source>
        <dbReference type="EMBL" id="GIL30498.1"/>
    </source>
</evidence>
<dbReference type="PANTHER" id="PTHR43540">
    <property type="entry name" value="PEROXYUREIDOACRYLATE/UREIDOACRYLATE AMIDOHYDROLASE-RELATED"/>
    <property type="match status" value="1"/>
</dbReference>
<evidence type="ECO:0000256" key="1">
    <source>
        <dbReference type="ARBA" id="ARBA00022801"/>
    </source>
</evidence>
<keyword evidence="1" id="KW-0378">Hydrolase</keyword>
<proteinExistence type="predicted"/>
<keyword evidence="5" id="KW-1185">Reference proteome</keyword>
<reference evidence="5" key="1">
    <citation type="journal article" date="2021" name="Int. J. Syst. Evol. Microbiol.">
        <title>Actinocatenispora comari sp. nov., an endophytic actinomycete isolated from aerial parts of Comarum salesowianum.</title>
        <authorList>
            <person name="Oyunbileg N."/>
            <person name="Iizaka Y."/>
            <person name="Hamada M."/>
            <person name="Davaapurev B.O."/>
            <person name="Fukumoto A."/>
            <person name="Tsetseg B."/>
            <person name="Kato F."/>
            <person name="Tamura T."/>
            <person name="Batkhuu J."/>
            <person name="Anzai Y."/>
        </authorList>
    </citation>
    <scope>NUCLEOTIDE SEQUENCE [LARGE SCALE GENOMIC DNA]</scope>
    <source>
        <strain evidence="5">NUM-2625</strain>
    </source>
</reference>
<dbReference type="GO" id="GO:0016787">
    <property type="term" value="F:hydrolase activity"/>
    <property type="evidence" value="ECO:0007669"/>
    <property type="project" value="UniProtKB-KW"/>
</dbReference>
<sequence>MSDRALLIIDLQTVYLPGMHRPEPVLARVAALADRARAAGAPVVYLRQIVPPDEVPAGVDPRELVGSIAPRPGDVVLDKHSADAFLDTGLAGLLRERGVRRIVVTGYSTEFCVDTAVRSGLSAGFDVTLVADGHLTSIPDAPPAAASGGSSEATPVSSVPARSVPPAEAALAPPAVVAHHNRVLGSIGYAHHAVTLARADEVSF</sequence>
<dbReference type="PANTHER" id="PTHR43540:SF6">
    <property type="entry name" value="ISOCHORISMATASE-LIKE DOMAIN-CONTAINING PROTEIN"/>
    <property type="match status" value="1"/>
</dbReference>
<gene>
    <name evidence="4" type="ORF">NUM_57520</name>
</gene>
<feature type="domain" description="Isochorismatase-like" evidence="3">
    <location>
        <begin position="5"/>
        <end position="141"/>
    </location>
</feature>
<feature type="region of interest" description="Disordered" evidence="2">
    <location>
        <begin position="141"/>
        <end position="161"/>
    </location>
</feature>
<organism evidence="4 5">
    <name type="scientific">Actinocatenispora comari</name>
    <dbReference type="NCBI Taxonomy" id="2807577"/>
    <lineage>
        <taxon>Bacteria</taxon>
        <taxon>Bacillati</taxon>
        <taxon>Actinomycetota</taxon>
        <taxon>Actinomycetes</taxon>
        <taxon>Micromonosporales</taxon>
        <taxon>Micromonosporaceae</taxon>
        <taxon>Actinocatenispora</taxon>
    </lineage>
</organism>
<evidence type="ECO:0000259" key="3">
    <source>
        <dbReference type="Pfam" id="PF00857"/>
    </source>
</evidence>
<dbReference type="Pfam" id="PF00857">
    <property type="entry name" value="Isochorismatase"/>
    <property type="match status" value="1"/>
</dbReference>
<dbReference type="InterPro" id="IPR036380">
    <property type="entry name" value="Isochorismatase-like_sf"/>
</dbReference>
<dbReference type="EMBL" id="BOPO01000118">
    <property type="protein sequence ID" value="GIL30498.1"/>
    <property type="molecule type" value="Genomic_DNA"/>
</dbReference>
<name>A0A8J4AKM2_9ACTN</name>
<protein>
    <submittedName>
        <fullName evidence="4">Isochorismatase</fullName>
    </submittedName>
</protein>
<dbReference type="SUPFAM" id="SSF52499">
    <property type="entry name" value="Isochorismatase-like hydrolases"/>
    <property type="match status" value="1"/>
</dbReference>
<dbReference type="Proteomes" id="UP000614996">
    <property type="component" value="Unassembled WGS sequence"/>
</dbReference>
<comment type="caution">
    <text evidence="4">The sequence shown here is derived from an EMBL/GenBank/DDBJ whole genome shotgun (WGS) entry which is preliminary data.</text>
</comment>
<evidence type="ECO:0000313" key="5">
    <source>
        <dbReference type="Proteomes" id="UP000614996"/>
    </source>
</evidence>
<dbReference type="InterPro" id="IPR000868">
    <property type="entry name" value="Isochorismatase-like_dom"/>
</dbReference>
<dbReference type="Gene3D" id="3.40.50.850">
    <property type="entry name" value="Isochorismatase-like"/>
    <property type="match status" value="1"/>
</dbReference>
<dbReference type="AlphaFoldDB" id="A0A8J4AKM2"/>
<dbReference type="InterPro" id="IPR050272">
    <property type="entry name" value="Isochorismatase-like_hydrls"/>
</dbReference>
<accession>A0A8J4AKM2</accession>